<comment type="caution">
    <text evidence="4">The sequence shown here is derived from an EMBL/GenBank/DDBJ whole genome shotgun (WGS) entry which is preliminary data.</text>
</comment>
<sequence length="295" mass="32003">MTILPEQSLGMAAYRAPSLFQPHRARQAFRDAHEGKIPPLAGLYLGLSAVQIARFIAPLGFDMVWIDWEHSACNVETMTTMVHEIAFMSEGKTIPFVRVPSHDHAAIAYALDAGASIVVPQVNTVAQAKHVLSATKYGTKCGGTRSAAPYRLIQGITDTPIDKSKSVHENQNDQAAVMIQIESLEGLANLDSILTEVPEIDAVWLGAIDCRVSMGLRWESGVVPTEPQWLEIVAQFQNTMEKHDKPSGGFAMGPPEKMRAMGKGKALGIVAADTVALLSMVEELKKARQIFSLAS</sequence>
<dbReference type="Pfam" id="PF03328">
    <property type="entry name" value="HpcH_HpaI"/>
    <property type="match status" value="1"/>
</dbReference>
<dbReference type="InterPro" id="IPR050251">
    <property type="entry name" value="HpcH-HpaI_aldolase"/>
</dbReference>
<evidence type="ECO:0000313" key="4">
    <source>
        <dbReference type="EMBL" id="KUM65466.1"/>
    </source>
</evidence>
<keyword evidence="5" id="KW-1185">Reference proteome</keyword>
<dbReference type="PANTHER" id="PTHR30502">
    <property type="entry name" value="2-KETO-3-DEOXY-L-RHAMNONATE ALDOLASE"/>
    <property type="match status" value="1"/>
</dbReference>
<name>A0A124GST8_PENFR</name>
<evidence type="ECO:0000259" key="3">
    <source>
        <dbReference type="Pfam" id="PF03328"/>
    </source>
</evidence>
<dbReference type="GO" id="GO:0016832">
    <property type="term" value="F:aldehyde-lyase activity"/>
    <property type="evidence" value="ECO:0007669"/>
    <property type="project" value="TreeGrafter"/>
</dbReference>
<dbReference type="Proteomes" id="UP000055045">
    <property type="component" value="Unassembled WGS sequence"/>
</dbReference>
<keyword evidence="2" id="KW-0456">Lyase</keyword>
<keyword evidence="1" id="KW-0479">Metal-binding</keyword>
<evidence type="ECO:0000313" key="5">
    <source>
        <dbReference type="Proteomes" id="UP000055045"/>
    </source>
</evidence>
<protein>
    <recommendedName>
        <fullName evidence="3">HpcH/HpaI aldolase/citrate lyase domain-containing protein</fullName>
    </recommendedName>
</protein>
<dbReference type="SUPFAM" id="SSF51621">
    <property type="entry name" value="Phosphoenolpyruvate/pyruvate domain"/>
    <property type="match status" value="1"/>
</dbReference>
<dbReference type="InterPro" id="IPR005000">
    <property type="entry name" value="Aldolase/citrate-lyase_domain"/>
</dbReference>
<dbReference type="GO" id="GO:0005737">
    <property type="term" value="C:cytoplasm"/>
    <property type="evidence" value="ECO:0007669"/>
    <property type="project" value="TreeGrafter"/>
</dbReference>
<gene>
    <name evidence="4" type="ORF">ACN42_g1622</name>
</gene>
<evidence type="ECO:0000256" key="2">
    <source>
        <dbReference type="ARBA" id="ARBA00023239"/>
    </source>
</evidence>
<dbReference type="InterPro" id="IPR040442">
    <property type="entry name" value="Pyrv_kinase-like_dom_sf"/>
</dbReference>
<dbReference type="AlphaFoldDB" id="A0A124GST8"/>
<dbReference type="STRING" id="48697.A0A124GST8"/>
<proteinExistence type="predicted"/>
<evidence type="ECO:0000256" key="1">
    <source>
        <dbReference type="ARBA" id="ARBA00022723"/>
    </source>
</evidence>
<dbReference type="PANTHER" id="PTHR30502:SF8">
    <property type="entry name" value="SYNTHASE, PUTATIVE-RELATED"/>
    <property type="match status" value="1"/>
</dbReference>
<dbReference type="EMBL" id="LLXE01000026">
    <property type="protein sequence ID" value="KUM65466.1"/>
    <property type="molecule type" value="Genomic_DNA"/>
</dbReference>
<dbReference type="GO" id="GO:0046872">
    <property type="term" value="F:metal ion binding"/>
    <property type="evidence" value="ECO:0007669"/>
    <property type="project" value="UniProtKB-KW"/>
</dbReference>
<feature type="domain" description="HpcH/HpaI aldolase/citrate lyase" evidence="3">
    <location>
        <begin position="41"/>
        <end position="221"/>
    </location>
</feature>
<reference evidence="4 5" key="1">
    <citation type="submission" date="2015-10" db="EMBL/GenBank/DDBJ databases">
        <title>Genome sequencing of Penicillium freii.</title>
        <authorList>
            <person name="Nguyen H.D."/>
            <person name="Visagie C.M."/>
            <person name="Seifert K.A."/>
        </authorList>
    </citation>
    <scope>NUCLEOTIDE SEQUENCE [LARGE SCALE GENOMIC DNA]</scope>
    <source>
        <strain evidence="4 5">DAOM 242723</strain>
    </source>
</reference>
<dbReference type="InterPro" id="IPR015813">
    <property type="entry name" value="Pyrv/PenolPyrv_kinase-like_dom"/>
</dbReference>
<organism evidence="4 5">
    <name type="scientific">Penicillium freii</name>
    <dbReference type="NCBI Taxonomy" id="48697"/>
    <lineage>
        <taxon>Eukaryota</taxon>
        <taxon>Fungi</taxon>
        <taxon>Dikarya</taxon>
        <taxon>Ascomycota</taxon>
        <taxon>Pezizomycotina</taxon>
        <taxon>Eurotiomycetes</taxon>
        <taxon>Eurotiomycetidae</taxon>
        <taxon>Eurotiales</taxon>
        <taxon>Aspergillaceae</taxon>
        <taxon>Penicillium</taxon>
    </lineage>
</organism>
<dbReference type="Gene3D" id="3.20.20.60">
    <property type="entry name" value="Phosphoenolpyruvate-binding domains"/>
    <property type="match status" value="1"/>
</dbReference>
<dbReference type="OrthoDB" id="1621678at2759"/>
<accession>A0A124GST8</accession>